<dbReference type="RefSeq" id="WP_219427473.1">
    <property type="nucleotide sequence ID" value="NZ_JAHXRD010000005.1"/>
</dbReference>
<dbReference type="EMBL" id="JAHXRF010000020">
    <property type="protein sequence ID" value="MBW4866716.1"/>
    <property type="molecule type" value="Genomic_DNA"/>
</dbReference>
<dbReference type="Pfam" id="PF20186">
    <property type="entry name" value="DUF6549"/>
    <property type="match status" value="1"/>
</dbReference>
<comment type="caution">
    <text evidence="2">The sequence shown here is derived from an EMBL/GenBank/DDBJ whole genome shotgun (WGS) entry which is preliminary data.</text>
</comment>
<keyword evidence="1" id="KW-1133">Transmembrane helix</keyword>
<name>A0AAW4NTP2_9BACT</name>
<organism evidence="2 3">
    <name type="scientific">Segatella salivae</name>
    <dbReference type="NCBI Taxonomy" id="228604"/>
    <lineage>
        <taxon>Bacteria</taxon>
        <taxon>Pseudomonadati</taxon>
        <taxon>Bacteroidota</taxon>
        <taxon>Bacteroidia</taxon>
        <taxon>Bacteroidales</taxon>
        <taxon>Prevotellaceae</taxon>
        <taxon>Segatella</taxon>
    </lineage>
</organism>
<sequence length="192" mass="22549">MKILNYLKERYFSFFVGVLILIATAIIVYPAWIRKQYEVKELQAQLAHARTYKSVVSEVLHDSSTAVTQPASNIDKHAYKREFANRKLLKELDVKTRDVAAQSDIATHASDSVKLASRDSVFSYHDKWVQFKFSLRDSLLSYHVRDSLSTFVIREYKHKFLFWKWGTKGYRIKIVNYNPHSKITYSNYLNID</sequence>
<keyword evidence="1" id="KW-0472">Membrane</keyword>
<evidence type="ECO:0000256" key="1">
    <source>
        <dbReference type="SAM" id="Phobius"/>
    </source>
</evidence>
<evidence type="ECO:0000313" key="2">
    <source>
        <dbReference type="EMBL" id="MBW4866716.1"/>
    </source>
</evidence>
<feature type="transmembrane region" description="Helical" evidence="1">
    <location>
        <begin position="12"/>
        <end position="32"/>
    </location>
</feature>
<dbReference type="AlphaFoldDB" id="A0AAW4NTP2"/>
<accession>A0AAW4NTP2</accession>
<dbReference type="InterPro" id="IPR046679">
    <property type="entry name" value="DUF6549"/>
</dbReference>
<protein>
    <submittedName>
        <fullName evidence="2">Uncharacterized protein</fullName>
    </submittedName>
</protein>
<evidence type="ECO:0000313" key="3">
    <source>
        <dbReference type="Proteomes" id="UP001196873"/>
    </source>
</evidence>
<reference evidence="2" key="1">
    <citation type="submission" date="2021-07" db="EMBL/GenBank/DDBJ databases">
        <title>Genomic diversity and antimicrobial resistance of Prevotella spp. isolated from chronic lung disease airways.</title>
        <authorList>
            <person name="Webb K.A."/>
            <person name="Olagoke O.S."/>
            <person name="Baird T."/>
            <person name="Neill J."/>
            <person name="Pham A."/>
            <person name="Wells T.J."/>
            <person name="Ramsay K.A."/>
            <person name="Bell S.C."/>
            <person name="Sarovich D.S."/>
            <person name="Price E.P."/>
        </authorList>
    </citation>
    <scope>NUCLEOTIDE SEQUENCE</scope>
    <source>
        <strain evidence="2">SCHI0047.S.3</strain>
    </source>
</reference>
<proteinExistence type="predicted"/>
<keyword evidence="1" id="KW-0812">Transmembrane</keyword>
<gene>
    <name evidence="2" type="ORF">KZY68_12055</name>
</gene>
<dbReference type="Proteomes" id="UP001196873">
    <property type="component" value="Unassembled WGS sequence"/>
</dbReference>